<feature type="region of interest" description="Disordered" evidence="4">
    <location>
        <begin position="56"/>
        <end position="143"/>
    </location>
</feature>
<dbReference type="Pfam" id="PF09444">
    <property type="entry name" value="MRC1"/>
    <property type="match status" value="1"/>
</dbReference>
<dbReference type="GO" id="GO:0010997">
    <property type="term" value="F:anaphase-promoting complex binding"/>
    <property type="evidence" value="ECO:0007669"/>
    <property type="project" value="TreeGrafter"/>
</dbReference>
<evidence type="ECO:0000256" key="3">
    <source>
        <dbReference type="ARBA" id="ARBA00023242"/>
    </source>
</evidence>
<dbReference type="AlphaFoldDB" id="A0AAE9WFN2"/>
<feature type="region of interest" description="Disordered" evidence="4">
    <location>
        <begin position="422"/>
        <end position="578"/>
    </location>
</feature>
<gene>
    <name evidence="6" type="primary">mrc1</name>
    <name evidence="6" type="ORF">SOMG_04727</name>
</gene>
<accession>A0AAE9WFN2</accession>
<feature type="compositionally biased region" description="Basic and acidic residues" evidence="4">
    <location>
        <begin position="427"/>
        <end position="439"/>
    </location>
</feature>
<dbReference type="PANTHER" id="PTHR14396">
    <property type="entry name" value="CLASPIN"/>
    <property type="match status" value="1"/>
</dbReference>
<name>A0AAE9WFN2_9SCHI</name>
<dbReference type="PANTHER" id="PTHR14396:SF10">
    <property type="entry name" value="CLASPIN"/>
    <property type="match status" value="1"/>
</dbReference>
<dbReference type="RefSeq" id="XP_056039151.1">
    <property type="nucleotide sequence ID" value="XM_056183506.1"/>
</dbReference>
<evidence type="ECO:0000259" key="5">
    <source>
        <dbReference type="Pfam" id="PF09444"/>
    </source>
</evidence>
<feature type="compositionally biased region" description="Polar residues" evidence="4">
    <location>
        <begin position="929"/>
        <end position="947"/>
    </location>
</feature>
<dbReference type="InterPro" id="IPR024146">
    <property type="entry name" value="Claspin"/>
</dbReference>
<organism evidence="6 7">
    <name type="scientific">Schizosaccharomyces osmophilus</name>
    <dbReference type="NCBI Taxonomy" id="2545709"/>
    <lineage>
        <taxon>Eukaryota</taxon>
        <taxon>Fungi</taxon>
        <taxon>Dikarya</taxon>
        <taxon>Ascomycota</taxon>
        <taxon>Taphrinomycotina</taxon>
        <taxon>Schizosaccharomycetes</taxon>
        <taxon>Schizosaccharomycetales</taxon>
        <taxon>Schizosaccharomycetaceae</taxon>
        <taxon>Schizosaccharomyces</taxon>
    </lineage>
</organism>
<dbReference type="GeneID" id="80878195"/>
<feature type="compositionally biased region" description="Acidic residues" evidence="4">
    <location>
        <begin position="690"/>
        <end position="699"/>
    </location>
</feature>
<feature type="region of interest" description="Disordered" evidence="4">
    <location>
        <begin position="1"/>
        <end position="34"/>
    </location>
</feature>
<dbReference type="EMBL" id="CP115613">
    <property type="protein sequence ID" value="WBW74908.1"/>
    <property type="molecule type" value="Genomic_DNA"/>
</dbReference>
<dbReference type="InterPro" id="IPR018564">
    <property type="entry name" value="Repl_chkpnt_MRC1_dom"/>
</dbReference>
<feature type="compositionally biased region" description="Basic and acidic residues" evidence="4">
    <location>
        <begin position="459"/>
        <end position="476"/>
    </location>
</feature>
<feature type="compositionally biased region" description="Basic and acidic residues" evidence="4">
    <location>
        <begin position="87"/>
        <end position="114"/>
    </location>
</feature>
<protein>
    <submittedName>
        <fullName evidence="6">Claspin, Mrc1</fullName>
    </submittedName>
</protein>
<feature type="compositionally biased region" description="Polar residues" evidence="4">
    <location>
        <begin position="508"/>
        <end position="517"/>
    </location>
</feature>
<feature type="region of interest" description="Disordered" evidence="4">
    <location>
        <begin position="159"/>
        <end position="202"/>
    </location>
</feature>
<evidence type="ECO:0000313" key="6">
    <source>
        <dbReference type="EMBL" id="WBW74908.1"/>
    </source>
</evidence>
<evidence type="ECO:0000256" key="1">
    <source>
        <dbReference type="ARBA" id="ARBA00004123"/>
    </source>
</evidence>
<feature type="region of interest" description="Disordered" evidence="4">
    <location>
        <begin position="916"/>
        <end position="998"/>
    </location>
</feature>
<feature type="compositionally biased region" description="Basic and acidic residues" evidence="4">
    <location>
        <begin position="666"/>
        <end position="680"/>
    </location>
</feature>
<sequence>MDTEHQGPVMDSEEAVHDVELSENENSSNELLETPRTRVKRMLAKFDDDYEPAAIVNETEVPAKDVQNNSDIQMDDDLQSKFNSAYERVKQRLQSEKKNNIASEKENLENERLESNIGSVQQASTPSSPVEQEPVQVAPLDRESRLKQLVEKKKKELKAQQDDLFNLDEPAAVNEGSSDADSNQEEEGVAPESKSYGMERGYRKASKKALLDLHRNTAKLTREVARKPEIKIGKKVTLNDFFGKIGFKPKTETGKNSKDESVSTQNITEDIPSKENADPNPRVEGSNDENPLNSDDSSDNDVDKGMKIGELNMPDLGQSSLFSNMLPKETTPKLSIKDKIQKLSKKMYTETSDSESDLEIETRPKTATLDTVQSVKSSENVDTVAERLKKLAGIRVHTKGNTKPEEKEFRMKEFNRDLMKRAAMMSKAEREETEKDLEKQGLLVSDPDKDEEEQLGYIERARKEAENIRQKEHELGGDGSSDDDQEADYEDVSANKKPKTVISDVIIQATQSESSDASLKKRKNNRVVLDDDEIEEQNNSSSDMRVVDSDNEDDLRIDDFSHSSKENKEEKESKEDPSAFYFQNMLPSDSQLSIVDANFSQPPPRWTLSNITPLEEDTVPTQIDALIPTQVDASIPTQVDSIKKDEPSQLVKTQVDKENDEATSLPRKDLLQRRPGKGDSKVNFTSFVEDQAEESEDEYAGMGGVSDDDDGNEELEPEIKNMIDDETKLKKEEIASMAQYARDQEIDKDSKLVEQLMKDVTTGGLRKRRRNNVGLLDDSDDDDDEHNGIRREKLKELRRRKLMKHENLEILGGGKRKAFLATVEDNLVDTTDNLHWLDNNDEDSGIGSSELGEEHVRSDPVEVDDGEDAIRERDGLLEKANRNYVDRSELSKAISKTSLTGKDDIDLPATLKTMMRKSKRSKMDGSAGDISSSNLKTSTLVSSTQRTTGRRFKGLMQVSNTNNREKPQIQGSQATAANPSVPNKPNLLASLNNFSDFD</sequence>
<evidence type="ECO:0000256" key="4">
    <source>
        <dbReference type="SAM" id="MobiDB-lite"/>
    </source>
</evidence>
<evidence type="ECO:0000256" key="2">
    <source>
        <dbReference type="ARBA" id="ARBA00022553"/>
    </source>
</evidence>
<comment type="subcellular location">
    <subcellularLocation>
        <location evidence="1">Nucleus</location>
    </subcellularLocation>
</comment>
<keyword evidence="3" id="KW-0539">Nucleus</keyword>
<dbReference type="GO" id="GO:0033314">
    <property type="term" value="P:mitotic DNA replication checkpoint signaling"/>
    <property type="evidence" value="ECO:0007669"/>
    <property type="project" value="TreeGrafter"/>
</dbReference>
<reference evidence="6 7" key="1">
    <citation type="journal article" date="2023" name="G3 (Bethesda)">
        <title>A high-quality reference genome for the fission yeast Schizosaccharomyces osmophilus.</title>
        <authorList>
            <person name="Jia G.S."/>
            <person name="Zhang W.C."/>
            <person name="Liang Y."/>
            <person name="Liu X.H."/>
            <person name="Rhind N."/>
            <person name="Pidoux A."/>
            <person name="Brysch-Herzberg M."/>
            <person name="Du L.L."/>
        </authorList>
    </citation>
    <scope>NUCLEOTIDE SEQUENCE [LARGE SCALE GENOMIC DNA]</scope>
    <source>
        <strain evidence="6 7">CBS 15793</strain>
    </source>
</reference>
<dbReference type="GO" id="GO:0007095">
    <property type="term" value="P:mitotic G2 DNA damage checkpoint signaling"/>
    <property type="evidence" value="ECO:0007669"/>
    <property type="project" value="TreeGrafter"/>
</dbReference>
<feature type="compositionally biased region" description="Polar residues" evidence="4">
    <location>
        <begin position="969"/>
        <end position="998"/>
    </location>
</feature>
<feature type="compositionally biased region" description="Basic and acidic residues" evidence="4">
    <location>
        <begin position="249"/>
        <end position="261"/>
    </location>
</feature>
<dbReference type="GO" id="GO:0005634">
    <property type="term" value="C:nucleus"/>
    <property type="evidence" value="ECO:0007669"/>
    <property type="project" value="UniProtKB-SubCell"/>
</dbReference>
<dbReference type="Proteomes" id="UP001212411">
    <property type="component" value="Chromosome 3"/>
</dbReference>
<proteinExistence type="predicted"/>
<feature type="compositionally biased region" description="Polar residues" evidence="4">
    <location>
        <begin position="116"/>
        <end position="130"/>
    </location>
</feature>
<feature type="domain" description="DNA replication checkpoint mediator MRC1" evidence="5">
    <location>
        <begin position="684"/>
        <end position="821"/>
    </location>
</feature>
<feature type="compositionally biased region" description="Basic and acidic residues" evidence="4">
    <location>
        <begin position="557"/>
        <end position="577"/>
    </location>
</feature>
<keyword evidence="2" id="KW-0597">Phosphoprotein</keyword>
<feature type="region of interest" description="Disordered" evidence="4">
    <location>
        <begin position="245"/>
        <end position="326"/>
    </location>
</feature>
<feature type="compositionally biased region" description="Acidic residues" evidence="4">
    <location>
        <begin position="480"/>
        <end position="491"/>
    </location>
</feature>
<evidence type="ECO:0000313" key="7">
    <source>
        <dbReference type="Proteomes" id="UP001212411"/>
    </source>
</evidence>
<dbReference type="KEGG" id="som:SOMG_04727"/>
<keyword evidence="7" id="KW-1185">Reference proteome</keyword>
<feature type="region of interest" description="Disordered" evidence="4">
    <location>
        <begin position="637"/>
        <end position="714"/>
    </location>
</feature>